<reference evidence="1" key="1">
    <citation type="submission" date="2021-02" db="EMBL/GenBank/DDBJ databases">
        <authorList>
            <person name="Nowell W R."/>
        </authorList>
    </citation>
    <scope>NUCLEOTIDE SEQUENCE</scope>
</reference>
<dbReference type="EMBL" id="CAJOBJ010006279">
    <property type="protein sequence ID" value="CAF4056171.1"/>
    <property type="molecule type" value="Genomic_DNA"/>
</dbReference>
<protein>
    <submittedName>
        <fullName evidence="1">Uncharacterized protein</fullName>
    </submittedName>
</protein>
<evidence type="ECO:0000313" key="1">
    <source>
        <dbReference type="EMBL" id="CAF4056171.1"/>
    </source>
</evidence>
<organism evidence="1 3">
    <name type="scientific">Rotaria magnacalcarata</name>
    <dbReference type="NCBI Taxonomy" id="392030"/>
    <lineage>
        <taxon>Eukaryota</taxon>
        <taxon>Metazoa</taxon>
        <taxon>Spiralia</taxon>
        <taxon>Gnathifera</taxon>
        <taxon>Rotifera</taxon>
        <taxon>Eurotatoria</taxon>
        <taxon>Bdelloidea</taxon>
        <taxon>Philodinida</taxon>
        <taxon>Philodinidae</taxon>
        <taxon>Rotaria</taxon>
    </lineage>
</organism>
<dbReference type="Proteomes" id="UP000681720">
    <property type="component" value="Unassembled WGS sequence"/>
</dbReference>
<dbReference type="EMBL" id="CAJOBH010012684">
    <property type="protein sequence ID" value="CAF4170807.1"/>
    <property type="molecule type" value="Genomic_DNA"/>
</dbReference>
<proteinExistence type="predicted"/>
<gene>
    <name evidence="2" type="ORF">BYL167_LOCUS22390</name>
    <name evidence="1" type="ORF">GIL414_LOCUS14697</name>
</gene>
<comment type="caution">
    <text evidence="1">The sequence shown here is derived from an EMBL/GenBank/DDBJ whole genome shotgun (WGS) entry which is preliminary data.</text>
</comment>
<dbReference type="AlphaFoldDB" id="A0A8S2PKG0"/>
<dbReference type="Proteomes" id="UP000681967">
    <property type="component" value="Unassembled WGS sequence"/>
</dbReference>
<name>A0A8S2PKG0_9BILA</name>
<evidence type="ECO:0000313" key="3">
    <source>
        <dbReference type="Proteomes" id="UP000681720"/>
    </source>
</evidence>
<sequence>MGAFNYGRALVSDKEWVPRRSSATSYCNTLLDERDKVHVVYAKYNVNWLTTYSGDHEKFRMHVNVPGIFIHDLDVANVNKFVNDNGTFKLLKELIDFVDYYICAISLQVPH</sequence>
<evidence type="ECO:0000313" key="2">
    <source>
        <dbReference type="EMBL" id="CAF4170807.1"/>
    </source>
</evidence>
<accession>A0A8S2PKG0</accession>